<dbReference type="Gene3D" id="3.30.450.20">
    <property type="entry name" value="PAS domain"/>
    <property type="match status" value="1"/>
</dbReference>
<evidence type="ECO:0000313" key="1">
    <source>
        <dbReference type="EMBL" id="EHN13080.1"/>
    </source>
</evidence>
<dbReference type="RefSeq" id="WP_007569671.1">
    <property type="nucleotide sequence ID" value="NZ_AGUD01000003.1"/>
</dbReference>
<accession>H0DZX6</accession>
<reference evidence="1 2" key="1">
    <citation type="journal article" date="2013" name="Biodegradation">
        <title>Quantitative proteomic analysis of ibuprofen-degrading Patulibacter sp. strain I11.</title>
        <authorList>
            <person name="Almeida B."/>
            <person name="Kjeldal H."/>
            <person name="Lolas I."/>
            <person name="Knudsen A.D."/>
            <person name="Carvalho G."/>
            <person name="Nielsen K.L."/>
            <person name="Barreto Crespo M.T."/>
            <person name="Stensballe A."/>
            <person name="Nielsen J.L."/>
        </authorList>
    </citation>
    <scope>NUCLEOTIDE SEQUENCE [LARGE SCALE GENOMIC DNA]</scope>
    <source>
        <strain evidence="1 2">I11</strain>
    </source>
</reference>
<name>H0DZX6_9ACTN</name>
<dbReference type="PATRIC" id="fig|1097667.3.peg.81"/>
<dbReference type="AlphaFoldDB" id="H0DZX6"/>
<dbReference type="EMBL" id="AGUD01000003">
    <property type="protein sequence ID" value="EHN13080.1"/>
    <property type="molecule type" value="Genomic_DNA"/>
</dbReference>
<evidence type="ECO:0008006" key="3">
    <source>
        <dbReference type="Google" id="ProtNLM"/>
    </source>
</evidence>
<dbReference type="Pfam" id="PF22673">
    <property type="entry name" value="MCP-like_PDC_1"/>
    <property type="match status" value="1"/>
</dbReference>
<dbReference type="CDD" id="cd12913">
    <property type="entry name" value="PDC1_MCP_like"/>
    <property type="match status" value="1"/>
</dbReference>
<keyword evidence="2" id="KW-1185">Reference proteome</keyword>
<dbReference type="OrthoDB" id="8687362at2"/>
<gene>
    <name evidence="1" type="ORF">PAI11_00810</name>
</gene>
<proteinExistence type="predicted"/>
<evidence type="ECO:0000313" key="2">
    <source>
        <dbReference type="Proteomes" id="UP000005143"/>
    </source>
</evidence>
<sequence length="253" mass="26253">MREPSSGGVVAPEAVAADTIAAVFEDVFTAVAPLEAIVARVLAPGPGRVRDDQLGLEDAVASLLADPTVLASGAGFVATPDVLADHALWLEWWTIDPQDRSRPPERVNPRAAPDGTTTFDYTRSPWFVVPRDTGARHVTGPYVDYFCTAGYAVTATVPVTIDGTFVGVVGADVSIAEVEQRLAELLEPVATPAALVNASGRVLAAVGLDLVTGDLVRDAPPPASWADDPASGPWRAVARCGTLPLAVLVRGAG</sequence>
<organism evidence="1 2">
    <name type="scientific">Patulibacter medicamentivorans</name>
    <dbReference type="NCBI Taxonomy" id="1097667"/>
    <lineage>
        <taxon>Bacteria</taxon>
        <taxon>Bacillati</taxon>
        <taxon>Actinomycetota</taxon>
        <taxon>Thermoleophilia</taxon>
        <taxon>Solirubrobacterales</taxon>
        <taxon>Patulibacteraceae</taxon>
        <taxon>Patulibacter</taxon>
    </lineage>
</organism>
<protein>
    <recommendedName>
        <fullName evidence="3">Cache domain-containing protein</fullName>
    </recommendedName>
</protein>
<comment type="caution">
    <text evidence="1">The sequence shown here is derived from an EMBL/GenBank/DDBJ whole genome shotgun (WGS) entry which is preliminary data.</text>
</comment>
<dbReference type="Proteomes" id="UP000005143">
    <property type="component" value="Unassembled WGS sequence"/>
</dbReference>